<dbReference type="RefSeq" id="WP_204205327.1">
    <property type="nucleotide sequence ID" value="NZ_JAFELM010000045.1"/>
</dbReference>
<evidence type="ECO:0000313" key="1">
    <source>
        <dbReference type="EMBL" id="MBM6619848.1"/>
    </source>
</evidence>
<evidence type="ECO:0000313" key="2">
    <source>
        <dbReference type="Proteomes" id="UP001518925"/>
    </source>
</evidence>
<name>A0ABS2DN06_9BACI</name>
<keyword evidence="2" id="KW-1185">Reference proteome</keyword>
<dbReference type="EMBL" id="JAFELM010000045">
    <property type="protein sequence ID" value="MBM6619848.1"/>
    <property type="molecule type" value="Genomic_DNA"/>
</dbReference>
<gene>
    <name evidence="1" type="ORF">JR050_19480</name>
</gene>
<accession>A0ABS2DN06</accession>
<dbReference type="Pfam" id="PF10673">
    <property type="entry name" value="DUF2487"/>
    <property type="match status" value="1"/>
</dbReference>
<proteinExistence type="predicted"/>
<sequence length="153" mass="17814">MKWMTTDVDLYIQSKQYVDTAIIPLIPVDFSEGMKNKVLEGEFITILSNEIERQFKGRMFLFPPITYLSEETNLFNDLERLKDWKMLAITKGFKHVIFLTSDAAWKEHEQVLESSLICLSPIPLEHVDGNLKQQIMTDQVQALVPLLLKAWRN</sequence>
<organism evidence="1 2">
    <name type="scientific">Bacillus suaedaesalsae</name>
    <dbReference type="NCBI Taxonomy" id="2810349"/>
    <lineage>
        <taxon>Bacteria</taxon>
        <taxon>Bacillati</taxon>
        <taxon>Bacillota</taxon>
        <taxon>Bacilli</taxon>
        <taxon>Bacillales</taxon>
        <taxon>Bacillaceae</taxon>
        <taxon>Bacillus</taxon>
    </lineage>
</organism>
<reference evidence="1 2" key="1">
    <citation type="submission" date="2021-02" db="EMBL/GenBank/DDBJ databases">
        <title>Bacillus sp. RD4P76, an endophyte from a halophyte.</title>
        <authorList>
            <person name="Sun J.-Q."/>
        </authorList>
    </citation>
    <scope>NUCLEOTIDE SEQUENCE [LARGE SCALE GENOMIC DNA]</scope>
    <source>
        <strain evidence="1 2">RD4P76</strain>
    </source>
</reference>
<dbReference type="InterPro" id="IPR019615">
    <property type="entry name" value="DUF2487"/>
</dbReference>
<protein>
    <submittedName>
        <fullName evidence="1">YpiF family protein</fullName>
    </submittedName>
</protein>
<dbReference type="Proteomes" id="UP001518925">
    <property type="component" value="Unassembled WGS sequence"/>
</dbReference>
<comment type="caution">
    <text evidence="1">The sequence shown here is derived from an EMBL/GenBank/DDBJ whole genome shotgun (WGS) entry which is preliminary data.</text>
</comment>